<evidence type="ECO:0000313" key="4">
    <source>
        <dbReference type="Proteomes" id="UP000619512"/>
    </source>
</evidence>
<dbReference type="RefSeq" id="WP_134383530.1">
    <property type="nucleotide sequence ID" value="NZ_BMWW01000007.1"/>
</dbReference>
<protein>
    <submittedName>
        <fullName evidence="1">Uncharacterized protein</fullName>
    </submittedName>
</protein>
<sequence length="76" mass="8649">MQIQLKVDYHPSGRRTLKKRTQNEMMFTDCSGPLLSNSDVGSFYRAVAAVLYKHHTAGDTVEYDDTHLDMTRKAAE</sequence>
<evidence type="ECO:0000313" key="1">
    <source>
        <dbReference type="EMBL" id="GGZ00618.1"/>
    </source>
</evidence>
<proteinExistence type="predicted"/>
<dbReference type="AlphaFoldDB" id="A0A4P7B9R0"/>
<organism evidence="1 4">
    <name type="scientific">Pseudoduganella plicata</name>
    <dbReference type="NCBI Taxonomy" id="321984"/>
    <lineage>
        <taxon>Bacteria</taxon>
        <taxon>Pseudomonadati</taxon>
        <taxon>Pseudomonadota</taxon>
        <taxon>Betaproteobacteria</taxon>
        <taxon>Burkholderiales</taxon>
        <taxon>Oxalobacteraceae</taxon>
        <taxon>Telluria group</taxon>
        <taxon>Pseudoduganella</taxon>
    </lineage>
</organism>
<evidence type="ECO:0000313" key="2">
    <source>
        <dbReference type="EMBL" id="QBQ35291.1"/>
    </source>
</evidence>
<gene>
    <name evidence="2" type="ORF">E1742_03270</name>
    <name evidence="1" type="ORF">GCM10007388_37650</name>
</gene>
<dbReference type="OrthoDB" id="9774690at2"/>
<evidence type="ECO:0000313" key="3">
    <source>
        <dbReference type="Proteomes" id="UP000294359"/>
    </source>
</evidence>
<dbReference type="Proteomes" id="UP000619512">
    <property type="component" value="Unassembled WGS sequence"/>
</dbReference>
<reference evidence="1" key="1">
    <citation type="journal article" date="2014" name="Int. J. Syst. Evol. Microbiol.">
        <title>Complete genome sequence of Corynebacterium casei LMG S-19264T (=DSM 44701T), isolated from a smear-ripened cheese.</title>
        <authorList>
            <consortium name="US DOE Joint Genome Institute (JGI-PGF)"/>
            <person name="Walter F."/>
            <person name="Albersmeier A."/>
            <person name="Kalinowski J."/>
            <person name="Ruckert C."/>
        </authorList>
    </citation>
    <scope>NUCLEOTIDE SEQUENCE</scope>
    <source>
        <strain evidence="1">KCTC 12344</strain>
    </source>
</reference>
<reference evidence="2 3" key="2">
    <citation type="submission" date="2019-03" db="EMBL/GenBank/DDBJ databases">
        <title>Draft Genome Sequences of Six Type Strains of the Genus Massilia.</title>
        <authorList>
            <person name="Miess H."/>
            <person name="Frediansyhah A."/>
            <person name="Gross H."/>
        </authorList>
    </citation>
    <scope>NUCLEOTIDE SEQUENCE [LARGE SCALE GENOMIC DNA]</scope>
    <source>
        <strain evidence="2 3">DSM 17505</strain>
    </source>
</reference>
<dbReference type="EMBL" id="CP038026">
    <property type="protein sequence ID" value="QBQ35291.1"/>
    <property type="molecule type" value="Genomic_DNA"/>
</dbReference>
<accession>A0A4P7B9R0</accession>
<dbReference type="EMBL" id="BMWW01000007">
    <property type="protein sequence ID" value="GGZ00618.1"/>
    <property type="molecule type" value="Genomic_DNA"/>
</dbReference>
<keyword evidence="3" id="KW-1185">Reference proteome</keyword>
<name>A0A4P7B9R0_9BURK</name>
<dbReference type="Proteomes" id="UP000294359">
    <property type="component" value="Chromosome"/>
</dbReference>
<reference evidence="1" key="3">
    <citation type="submission" date="2022-12" db="EMBL/GenBank/DDBJ databases">
        <authorList>
            <person name="Sun Q."/>
            <person name="Kim S."/>
        </authorList>
    </citation>
    <scope>NUCLEOTIDE SEQUENCE</scope>
    <source>
        <strain evidence="1">KCTC 12344</strain>
    </source>
</reference>